<evidence type="ECO:0000259" key="2">
    <source>
        <dbReference type="PROSITE" id="PS50222"/>
    </source>
</evidence>
<organism evidence="3">
    <name type="scientific">Photinus pyralis</name>
    <name type="common">Common eastern firefly</name>
    <name type="synonym">Lampyris pyralis</name>
    <dbReference type="NCBI Taxonomy" id="7054"/>
    <lineage>
        <taxon>Eukaryota</taxon>
        <taxon>Metazoa</taxon>
        <taxon>Ecdysozoa</taxon>
        <taxon>Arthropoda</taxon>
        <taxon>Hexapoda</taxon>
        <taxon>Insecta</taxon>
        <taxon>Pterygota</taxon>
        <taxon>Neoptera</taxon>
        <taxon>Endopterygota</taxon>
        <taxon>Coleoptera</taxon>
        <taxon>Polyphaga</taxon>
        <taxon>Elateriformia</taxon>
        <taxon>Elateroidea</taxon>
        <taxon>Lampyridae</taxon>
        <taxon>Lampyrinae</taxon>
        <taxon>Photinus</taxon>
    </lineage>
</organism>
<proteinExistence type="predicted"/>
<protein>
    <recommendedName>
        <fullName evidence="2">EF-hand domain-containing protein</fullName>
    </recommendedName>
</protein>
<dbReference type="PANTHER" id="PTHR21847:SF1">
    <property type="entry name" value="EF-HAND CALCIUM-BINDING DOMAIN-CONTAINING PROTEIN 10"/>
    <property type="match status" value="1"/>
</dbReference>
<dbReference type="InterPro" id="IPR002048">
    <property type="entry name" value="EF_hand_dom"/>
</dbReference>
<feature type="compositionally biased region" description="Low complexity" evidence="1">
    <location>
        <begin position="189"/>
        <end position="222"/>
    </location>
</feature>
<sequence>MPPIEKPPNGSRKSAQELLRLNNQVRRNLDNRNSLSTITEEPKSFRTMTSSDTRAVYSDESLSDEFVESLAQESIRSAPMLREPPAPRKKRHTSVVVKGATPQVAIPHEDTWQRTPAMKKELLDHIGSAGKPLFETITGDISSEPMPSILVTGFGIRNLASLQTALQLDEEERQLRQVYRTDAELQPETHTPSLKSTTSSKSVEVTVHGSESTSETQTESSVSVEWKEGRLNYLMGLDAEAIEEEQQEAYRVQKEGVRRTVTEVAMEQEAPVGKSVLMRRAQRYLREHKIFEFFQFIVAHLLSALPENPVEFIIDLMDQCMMFRSGLTKPPLLYDKKHLDCLFNLMDKMRTGHIEVDQYRTGMRTVGVCSFNQNPPLTPDGMVAKNIFIDEAYECLTELLSDLLKRRWIDTPPPRRSFNYVPTPQLSIISSVEQTLGPPFQKTRCILR</sequence>
<dbReference type="InterPro" id="IPR056587">
    <property type="entry name" value="EF_EFCAB10_C"/>
</dbReference>
<dbReference type="GO" id="GO:0005509">
    <property type="term" value="F:calcium ion binding"/>
    <property type="evidence" value="ECO:0007669"/>
    <property type="project" value="InterPro"/>
</dbReference>
<evidence type="ECO:0000256" key="1">
    <source>
        <dbReference type="SAM" id="MobiDB-lite"/>
    </source>
</evidence>
<accession>A0A1Y1M724</accession>
<reference evidence="3" key="1">
    <citation type="journal article" date="2016" name="Sci. Rep.">
        <title>Molecular characterization of firefly nuptial gifts: a multi-omics approach sheds light on postcopulatory sexual selection.</title>
        <authorList>
            <person name="Al-Wathiqui N."/>
            <person name="Fallon T.R."/>
            <person name="South A."/>
            <person name="Weng J.K."/>
            <person name="Lewis S.M."/>
        </authorList>
    </citation>
    <scope>NUCLEOTIDE SEQUENCE</scope>
</reference>
<dbReference type="SUPFAM" id="SSF47391">
    <property type="entry name" value="Dimerization-anchoring domain of cAMP-dependent PK regulatory subunit"/>
    <property type="match status" value="1"/>
</dbReference>
<dbReference type="PANTHER" id="PTHR21847">
    <property type="entry name" value="EF-HAND CALCIUM-BINDING DOMAIN-CONTAINING PROTEIN 10"/>
    <property type="match status" value="1"/>
</dbReference>
<dbReference type="PROSITE" id="PS50222">
    <property type="entry name" value="EF_HAND_2"/>
    <property type="match status" value="1"/>
</dbReference>
<feature type="region of interest" description="Disordered" evidence="1">
    <location>
        <begin position="181"/>
        <end position="222"/>
    </location>
</feature>
<dbReference type="Pfam" id="PF24548">
    <property type="entry name" value="EF_EFCAB10_C"/>
    <property type="match status" value="1"/>
</dbReference>
<name>A0A1Y1M724_PHOPY</name>
<dbReference type="CDD" id="cd22981">
    <property type="entry name" value="DD_TbAK-like"/>
    <property type="match status" value="1"/>
</dbReference>
<dbReference type="InterPro" id="IPR039879">
    <property type="entry name" value="EFC10"/>
</dbReference>
<dbReference type="AlphaFoldDB" id="A0A1Y1M724"/>
<feature type="domain" description="EF-hand" evidence="2">
    <location>
        <begin position="334"/>
        <end position="369"/>
    </location>
</feature>
<dbReference type="EMBL" id="GEZM01041931">
    <property type="protein sequence ID" value="JAV80095.1"/>
    <property type="molecule type" value="Transcribed_RNA"/>
</dbReference>
<evidence type="ECO:0000313" key="3">
    <source>
        <dbReference type="EMBL" id="JAV80095.1"/>
    </source>
</evidence>